<accession>A0A382ELS6</accession>
<reference evidence="1" key="1">
    <citation type="submission" date="2018-05" db="EMBL/GenBank/DDBJ databases">
        <authorList>
            <person name="Lanie J.A."/>
            <person name="Ng W.-L."/>
            <person name="Kazmierczak K.M."/>
            <person name="Andrzejewski T.M."/>
            <person name="Davidsen T.M."/>
            <person name="Wayne K.J."/>
            <person name="Tettelin H."/>
            <person name="Glass J.I."/>
            <person name="Rusch D."/>
            <person name="Podicherti R."/>
            <person name="Tsui H.-C.T."/>
            <person name="Winkler M.E."/>
        </authorList>
    </citation>
    <scope>NUCLEOTIDE SEQUENCE</scope>
</reference>
<evidence type="ECO:0000313" key="1">
    <source>
        <dbReference type="EMBL" id="SVB50847.1"/>
    </source>
</evidence>
<dbReference type="EMBL" id="UINC01044846">
    <property type="protein sequence ID" value="SVB50847.1"/>
    <property type="molecule type" value="Genomic_DNA"/>
</dbReference>
<dbReference type="SUPFAM" id="SSF56784">
    <property type="entry name" value="HAD-like"/>
    <property type="match status" value="1"/>
</dbReference>
<gene>
    <name evidence="1" type="ORF">METZ01_LOCUS203701</name>
</gene>
<dbReference type="InterPro" id="IPR036412">
    <property type="entry name" value="HAD-like_sf"/>
</dbReference>
<dbReference type="AlphaFoldDB" id="A0A382ELS6"/>
<organism evidence="1">
    <name type="scientific">marine metagenome</name>
    <dbReference type="NCBI Taxonomy" id="408172"/>
    <lineage>
        <taxon>unclassified sequences</taxon>
        <taxon>metagenomes</taxon>
        <taxon>ecological metagenomes</taxon>
    </lineage>
</organism>
<proteinExistence type="predicted"/>
<name>A0A382ELS6_9ZZZZ</name>
<protein>
    <recommendedName>
        <fullName evidence="2">FCP1 homology domain-containing protein</fullName>
    </recommendedName>
</protein>
<sequence>MTNSIDGDVRIQLAAHDIDPAKPLILCDADEVLLAFLAAFERFLHNGGYYYLWRSYALDGNVRLRTDDSEVSKNQVRVLIEQFYAGHIATLAPVAGAAEALKHLSARADILVLTNLWREHLAARQRQLADHGVPYPVISNNGPKGPVVAWFAERLQAPLYFIDDSPRHHSSVARDAARAVRIHFVAERRLSGLLGPAAHCDYRTDTWPSARHVIERDLAEKGY</sequence>
<evidence type="ECO:0008006" key="2">
    <source>
        <dbReference type="Google" id="ProtNLM"/>
    </source>
</evidence>